<sequence>MKKKIWFPIAFALIVTTLALVITSNDQFIDQPEFVTEATHPTLSSHGNYERLFKNVEEIYQFSDLVAEITVTDQESLEGDVPTAVQTRSAVQVNKVYKGSPDLKSIVITESGGITDLSKIKKSFDTSNQNQGLVEITPEGSPVIKPQNTYLVFLKDTKDAYWGYTISGSIQGKIRLNESNMKGVITVQKDEYEKSKDLFFLQRDYAGKDKTELESKLSKLKQ</sequence>
<name>A0ABW4ZXI3_9BACL</name>
<evidence type="ECO:0008006" key="3">
    <source>
        <dbReference type="Google" id="ProtNLM"/>
    </source>
</evidence>
<comment type="caution">
    <text evidence="1">The sequence shown here is derived from an EMBL/GenBank/DDBJ whole genome shotgun (WGS) entry which is preliminary data.</text>
</comment>
<dbReference type="Proteomes" id="UP001597343">
    <property type="component" value="Unassembled WGS sequence"/>
</dbReference>
<evidence type="ECO:0000313" key="1">
    <source>
        <dbReference type="EMBL" id="MFD2170331.1"/>
    </source>
</evidence>
<protein>
    <recommendedName>
        <fullName evidence="3">Bypass of forespore C C-terminal domain-containing protein</fullName>
    </recommendedName>
</protein>
<organism evidence="1 2">
    <name type="scientific">Tumebacillus lipolyticus</name>
    <dbReference type="NCBI Taxonomy" id="1280370"/>
    <lineage>
        <taxon>Bacteria</taxon>
        <taxon>Bacillati</taxon>
        <taxon>Bacillota</taxon>
        <taxon>Bacilli</taxon>
        <taxon>Bacillales</taxon>
        <taxon>Alicyclobacillaceae</taxon>
        <taxon>Tumebacillus</taxon>
    </lineage>
</organism>
<evidence type="ECO:0000313" key="2">
    <source>
        <dbReference type="Proteomes" id="UP001597343"/>
    </source>
</evidence>
<dbReference type="RefSeq" id="WP_386046186.1">
    <property type="nucleotide sequence ID" value="NZ_JBHUIO010000005.1"/>
</dbReference>
<gene>
    <name evidence="1" type="ORF">ACFSOY_10000</name>
</gene>
<reference evidence="2" key="1">
    <citation type="journal article" date="2019" name="Int. J. Syst. Evol. Microbiol.">
        <title>The Global Catalogue of Microorganisms (GCM) 10K type strain sequencing project: providing services to taxonomists for standard genome sequencing and annotation.</title>
        <authorList>
            <consortium name="The Broad Institute Genomics Platform"/>
            <consortium name="The Broad Institute Genome Sequencing Center for Infectious Disease"/>
            <person name="Wu L."/>
            <person name="Ma J."/>
        </authorList>
    </citation>
    <scope>NUCLEOTIDE SEQUENCE [LARGE SCALE GENOMIC DNA]</scope>
    <source>
        <strain evidence="2">CGMCC 1.13574</strain>
    </source>
</reference>
<dbReference type="EMBL" id="JBHUIO010000005">
    <property type="protein sequence ID" value="MFD2170331.1"/>
    <property type="molecule type" value="Genomic_DNA"/>
</dbReference>
<accession>A0ABW4ZXI3</accession>
<keyword evidence="2" id="KW-1185">Reference proteome</keyword>
<proteinExistence type="predicted"/>